<evidence type="ECO:0000313" key="5">
    <source>
        <dbReference type="Proteomes" id="UP000245119"/>
    </source>
</evidence>
<evidence type="ECO:0000256" key="2">
    <source>
        <dbReference type="ARBA" id="ARBA00023157"/>
    </source>
</evidence>
<dbReference type="InterPro" id="IPR000884">
    <property type="entry name" value="TSP1_rpt"/>
</dbReference>
<feature type="domain" description="Chitin-binding type-2" evidence="3">
    <location>
        <begin position="785"/>
        <end position="838"/>
    </location>
</feature>
<dbReference type="EMBL" id="PZQS01000011">
    <property type="protein sequence ID" value="PVD22561.1"/>
    <property type="molecule type" value="Genomic_DNA"/>
</dbReference>
<dbReference type="FunFam" id="2.20.100.10:FF:000001">
    <property type="entry name" value="semaphorin-5A isoform X1"/>
    <property type="match status" value="1"/>
</dbReference>
<reference evidence="4 5" key="1">
    <citation type="submission" date="2018-04" db="EMBL/GenBank/DDBJ databases">
        <title>The genome of golden apple snail Pomacea canaliculata provides insight into stress tolerance and invasive adaptation.</title>
        <authorList>
            <person name="Liu C."/>
            <person name="Liu B."/>
            <person name="Ren Y."/>
            <person name="Zhang Y."/>
            <person name="Wang H."/>
            <person name="Li S."/>
            <person name="Jiang F."/>
            <person name="Yin L."/>
            <person name="Zhang G."/>
            <person name="Qian W."/>
            <person name="Fan W."/>
        </authorList>
    </citation>
    <scope>NUCLEOTIDE SEQUENCE [LARGE SCALE GENOMIC DNA]</scope>
    <source>
        <strain evidence="4">SZHN2017</strain>
        <tissue evidence="4">Muscle</tissue>
    </source>
</reference>
<dbReference type="GO" id="GO:0005576">
    <property type="term" value="C:extracellular region"/>
    <property type="evidence" value="ECO:0007669"/>
    <property type="project" value="InterPro"/>
</dbReference>
<accession>A0A2T7NN14</accession>
<dbReference type="SMART" id="SM00494">
    <property type="entry name" value="ChtBD2"/>
    <property type="match status" value="2"/>
</dbReference>
<dbReference type="SUPFAM" id="SSF82895">
    <property type="entry name" value="TSP-1 type 1 repeat"/>
    <property type="match status" value="10"/>
</dbReference>
<gene>
    <name evidence="4" type="ORF">C0Q70_18378</name>
</gene>
<keyword evidence="2" id="KW-1015">Disulfide bond</keyword>
<evidence type="ECO:0000256" key="1">
    <source>
        <dbReference type="ARBA" id="ARBA00022737"/>
    </source>
</evidence>
<dbReference type="GO" id="GO:0008061">
    <property type="term" value="F:chitin binding"/>
    <property type="evidence" value="ECO:0007669"/>
    <property type="project" value="InterPro"/>
</dbReference>
<proteinExistence type="predicted"/>
<sequence length="838" mass="88817">MVLKVNNVLDDVATGDVPVLVSSLSFDLLYSQWRVVQLVNLWHRKLLCDLWHGTRLRSFVRQCNNPAPSYCGATCPGASTKSEYESCNAGCCPVSGGWSSWQLQSVSSCPVTCGGSTQSVTYQRFCNNPPPSCGGATCAGSSTNVVQQTCNTQSCPVHGGWSSWSVDNNGRCSVTCGPGTMSVWYRRHCNSPAPQYGGRNCTGDVTKVESASCSPQPCPVNGGWSTWTLENNSSCSVTCGAGEMSVTHTRDCTNPAPQYGGSNCTGDNTRVESVACNTQPCPVDGGCSPWYLDSNGSCSQPCGGGEQNQSYTRNCTSPAPQYGGSNCTGDNTRVETVACNTQPCPVGSLSSSSGWRLVPWYLDNNGSCSQPCGGGEQNQSYTRNCTSPAPQYGGSNCTGDNTRVETVACSTQPCPVDGGWSPWYLDNNGSCSHPCGGGEQNQSYTRNCTSPAPQYGGSNCTGDNTRVETVACSTQPCPVDGGWSPWYLDSNGSCSQPCGGGEQNQSYTRNCTSPAPQYGGSNCTGDNTRVETVACNTQPCPVYGGWSPWYLDNNGSCSQPCGGGEQNQSYTRNCTSPAPQYGGSNCTGDNTRVETVACNTQPCPVDGGWSPWYLDSNGSCSQPCGGGQQNQSYTRNCTSPAPLYGGGDCQGDDSKTESVPCNTDPCPIDGGWSNWSKWREVGQCSALCGGGQVLQLRKRKCDNPQPAYGGSECEGAAQENKTVVCNNQDCGAQCPEGSTKFIPDTNNSRNYYQCDNGVARLMRCGVGSVWDELTNTCTHDGSQQKTECDPSRVYQPHASDCSKFIMCVQGRAYTMSCPNDLRYSDAISSCTFASDVSC</sequence>
<dbReference type="Gene3D" id="2.170.140.10">
    <property type="entry name" value="Chitin binding domain"/>
    <property type="match status" value="1"/>
</dbReference>
<organism evidence="4 5">
    <name type="scientific">Pomacea canaliculata</name>
    <name type="common">Golden apple snail</name>
    <dbReference type="NCBI Taxonomy" id="400727"/>
    <lineage>
        <taxon>Eukaryota</taxon>
        <taxon>Metazoa</taxon>
        <taxon>Spiralia</taxon>
        <taxon>Lophotrochozoa</taxon>
        <taxon>Mollusca</taxon>
        <taxon>Gastropoda</taxon>
        <taxon>Caenogastropoda</taxon>
        <taxon>Architaenioglossa</taxon>
        <taxon>Ampullarioidea</taxon>
        <taxon>Ampullariidae</taxon>
        <taxon>Pomacea</taxon>
    </lineage>
</organism>
<name>A0A2T7NN14_POMCA</name>
<feature type="domain" description="Chitin-binding type-2" evidence="3">
    <location>
        <begin position="731"/>
        <end position="777"/>
    </location>
</feature>
<evidence type="ECO:0000259" key="3">
    <source>
        <dbReference type="PROSITE" id="PS50940"/>
    </source>
</evidence>
<dbReference type="InterPro" id="IPR052065">
    <property type="entry name" value="Compl_asym_regulator"/>
</dbReference>
<dbReference type="InterPro" id="IPR036383">
    <property type="entry name" value="TSP1_rpt_sf"/>
</dbReference>
<comment type="caution">
    <text evidence="4">The sequence shown here is derived from an EMBL/GenBank/DDBJ whole genome shotgun (WGS) entry which is preliminary data.</text>
</comment>
<dbReference type="Proteomes" id="UP000245119">
    <property type="component" value="Linkage Group LG11"/>
</dbReference>
<dbReference type="Pfam" id="PF01607">
    <property type="entry name" value="CBM_14"/>
    <property type="match status" value="2"/>
</dbReference>
<dbReference type="AlphaFoldDB" id="A0A2T7NN14"/>
<dbReference type="InterPro" id="IPR036508">
    <property type="entry name" value="Chitin-bd_dom_sf"/>
</dbReference>
<dbReference type="Gene3D" id="2.20.100.10">
    <property type="entry name" value="Thrombospondin type-1 (TSP1) repeat"/>
    <property type="match status" value="10"/>
</dbReference>
<dbReference type="SMART" id="SM00209">
    <property type="entry name" value="TSP1"/>
    <property type="match status" value="11"/>
</dbReference>
<dbReference type="Pfam" id="PF00090">
    <property type="entry name" value="TSP_1"/>
    <property type="match status" value="9"/>
</dbReference>
<dbReference type="InterPro" id="IPR002557">
    <property type="entry name" value="Chitin-bd_dom"/>
</dbReference>
<protein>
    <recommendedName>
        <fullName evidence="3">Chitin-binding type-2 domain-containing protein</fullName>
    </recommendedName>
</protein>
<dbReference type="OrthoDB" id="446173at2759"/>
<dbReference type="SUPFAM" id="SSF57625">
    <property type="entry name" value="Invertebrate chitin-binding proteins"/>
    <property type="match status" value="2"/>
</dbReference>
<dbReference type="PROSITE" id="PS50092">
    <property type="entry name" value="TSP1"/>
    <property type="match status" value="10"/>
</dbReference>
<dbReference type="PANTHER" id="PTHR22906">
    <property type="entry name" value="PROPERDIN"/>
    <property type="match status" value="1"/>
</dbReference>
<keyword evidence="5" id="KW-1185">Reference proteome</keyword>
<dbReference type="STRING" id="400727.A0A2T7NN14"/>
<dbReference type="PROSITE" id="PS50940">
    <property type="entry name" value="CHIT_BIND_II"/>
    <property type="match status" value="2"/>
</dbReference>
<evidence type="ECO:0000313" key="4">
    <source>
        <dbReference type="EMBL" id="PVD22561.1"/>
    </source>
</evidence>
<dbReference type="PANTHER" id="PTHR22906:SF21">
    <property type="entry name" value="SEMA DOMAIN-CONTAINING PROTEIN"/>
    <property type="match status" value="1"/>
</dbReference>
<keyword evidence="1" id="KW-0677">Repeat</keyword>